<feature type="coiled-coil region" evidence="1">
    <location>
        <begin position="322"/>
        <end position="381"/>
    </location>
</feature>
<sequence length="432" mass="48335">MITPHILDKQAVRADLEEAANIVKESDELAADRLNELADAVDGGSYSDAWAASDIHQVINIPAIVHHFREHGGKGCFVGWIEMIRNVLILVPLMITWYGISGAISAYGELVQADERKSTLPFILLWQQGFDGRLNGVQAFGTIATADFIILFCVVILTVVSAYLTSLSRQKREEDADKLERLLMHGLAGARLCLTTKNWTQPTNFVTRFDQAIDSFKQVVGELVKQIQEERDALAKLATRQEEETKLFSTFKGELQTSMTGVSTSVSQLQSTLTSLTGAVQHLQGDITVLSEPVKQVAQQQGILTTNSQQVISLLDAQIKALTQITDQHEQLSKDLQESLRTLETTLQENNKQADDFAETIQEINKKYVDYLDKMRDEHEEQKDLSNRIYDAAERMGRTIELLEEWNNEISAVNINMHDIVRRLAGIAPSNP</sequence>
<organism evidence="3">
    <name type="scientific">Thermosporothrix sp. COM3</name>
    <dbReference type="NCBI Taxonomy" id="2490863"/>
    <lineage>
        <taxon>Bacteria</taxon>
        <taxon>Bacillati</taxon>
        <taxon>Chloroflexota</taxon>
        <taxon>Ktedonobacteria</taxon>
        <taxon>Ktedonobacterales</taxon>
        <taxon>Thermosporotrichaceae</taxon>
        <taxon>Thermosporothrix</taxon>
    </lineage>
</organism>
<feature type="transmembrane region" description="Helical" evidence="2">
    <location>
        <begin position="87"/>
        <end position="108"/>
    </location>
</feature>
<evidence type="ECO:0000256" key="2">
    <source>
        <dbReference type="SAM" id="Phobius"/>
    </source>
</evidence>
<reference evidence="3" key="1">
    <citation type="submission" date="2018-12" db="EMBL/GenBank/DDBJ databases">
        <title>Novel natural products biosynthetic potential of the class Ktedonobacteria.</title>
        <authorList>
            <person name="Zheng Y."/>
            <person name="Saitou A."/>
            <person name="Wang C.M."/>
            <person name="Toyoda A."/>
            <person name="Minakuchi Y."/>
            <person name="Sekiguchi Y."/>
            <person name="Ueda K."/>
            <person name="Takano H."/>
            <person name="Sakai Y."/>
            <person name="Yokota A."/>
            <person name="Yabe S."/>
        </authorList>
    </citation>
    <scope>NUCLEOTIDE SEQUENCE</scope>
    <source>
        <strain evidence="3">COM3</strain>
    </source>
</reference>
<accession>A0A455SHZ1</accession>
<evidence type="ECO:0000256" key="1">
    <source>
        <dbReference type="SAM" id="Coils"/>
    </source>
</evidence>
<keyword evidence="2" id="KW-0472">Membrane</keyword>
<keyword evidence="2" id="KW-1133">Transmembrane helix</keyword>
<name>A0A455SHZ1_9CHLR</name>
<feature type="transmembrane region" description="Helical" evidence="2">
    <location>
        <begin position="139"/>
        <end position="164"/>
    </location>
</feature>
<proteinExistence type="predicted"/>
<dbReference type="EMBL" id="AP019376">
    <property type="protein sequence ID" value="BBH86988.1"/>
    <property type="molecule type" value="Genomic_DNA"/>
</dbReference>
<keyword evidence="2" id="KW-0812">Transmembrane</keyword>
<dbReference type="AlphaFoldDB" id="A0A455SHZ1"/>
<gene>
    <name evidence="3" type="ORF">KTC_17390</name>
</gene>
<protein>
    <submittedName>
        <fullName evidence="3">Uncharacterized protein</fullName>
    </submittedName>
</protein>
<keyword evidence="1" id="KW-0175">Coiled coil</keyword>
<dbReference type="SUPFAM" id="SSF58104">
    <property type="entry name" value="Methyl-accepting chemotaxis protein (MCP) signaling domain"/>
    <property type="match status" value="1"/>
</dbReference>
<evidence type="ECO:0000313" key="3">
    <source>
        <dbReference type="EMBL" id="BBH86988.1"/>
    </source>
</evidence>
<dbReference type="Gene3D" id="1.20.5.340">
    <property type="match status" value="1"/>
</dbReference>